<dbReference type="Proteomes" id="UP000288669">
    <property type="component" value="Unassembled WGS sequence"/>
</dbReference>
<name>A0A430AHJ3_9ENTE</name>
<dbReference type="EMBL" id="NGJZ01000002">
    <property type="protein sequence ID" value="RSU07380.1"/>
    <property type="molecule type" value="Genomic_DNA"/>
</dbReference>
<organism evidence="1 2">
    <name type="scientific">Vagococcus entomophilus</name>
    <dbReference type="NCBI Taxonomy" id="1160095"/>
    <lineage>
        <taxon>Bacteria</taxon>
        <taxon>Bacillati</taxon>
        <taxon>Bacillota</taxon>
        <taxon>Bacilli</taxon>
        <taxon>Lactobacillales</taxon>
        <taxon>Enterococcaceae</taxon>
        <taxon>Vagococcus</taxon>
    </lineage>
</organism>
<protein>
    <submittedName>
        <fullName evidence="1">Uncharacterized protein</fullName>
    </submittedName>
</protein>
<dbReference type="InterPro" id="IPR046698">
    <property type="entry name" value="PedC-like"/>
</dbReference>
<comment type="caution">
    <text evidence="1">The sequence shown here is derived from an EMBL/GenBank/DDBJ whole genome shotgun (WGS) entry which is preliminary data.</text>
</comment>
<accession>A0A430AHJ3</accession>
<gene>
    <name evidence="1" type="ORF">CBF30_09025</name>
</gene>
<evidence type="ECO:0000313" key="1">
    <source>
        <dbReference type="EMBL" id="RSU07380.1"/>
    </source>
</evidence>
<dbReference type="Gene3D" id="3.40.30.10">
    <property type="entry name" value="Glutaredoxin"/>
    <property type="match status" value="1"/>
</dbReference>
<dbReference type="InterPro" id="IPR036249">
    <property type="entry name" value="Thioredoxin-like_sf"/>
</dbReference>
<sequence length="125" mass="14509">MMEEWIMSEIEAFKKDIELFEPINVQQLEQKLTETKKQILFLGRATCPFCRKFAPKLKAVKIKLNLPVYFVDSENSDDLAKLTALRNQYTIPTVPALLVVQEEKVKVVCDSSLTEEEITQFIQNR</sequence>
<keyword evidence="2" id="KW-1185">Reference proteome</keyword>
<reference evidence="1 2" key="1">
    <citation type="submission" date="2017-05" db="EMBL/GenBank/DDBJ databases">
        <title>Vagococcus spp. assemblies.</title>
        <authorList>
            <person name="Gulvik C.A."/>
        </authorList>
    </citation>
    <scope>NUCLEOTIDE SEQUENCE [LARGE SCALE GENOMIC DNA]</scope>
    <source>
        <strain evidence="1 2">DSM 24756</strain>
    </source>
</reference>
<dbReference type="PROSITE" id="PS51354">
    <property type="entry name" value="GLUTAREDOXIN_2"/>
    <property type="match status" value="1"/>
</dbReference>
<dbReference type="Pfam" id="PF20207">
    <property type="entry name" value="DUF6568"/>
    <property type="match status" value="1"/>
</dbReference>
<dbReference type="AlphaFoldDB" id="A0A430AHJ3"/>
<dbReference type="SUPFAM" id="SSF52833">
    <property type="entry name" value="Thioredoxin-like"/>
    <property type="match status" value="1"/>
</dbReference>
<evidence type="ECO:0000313" key="2">
    <source>
        <dbReference type="Proteomes" id="UP000288669"/>
    </source>
</evidence>
<proteinExistence type="predicted"/>
<dbReference type="CDD" id="cd02947">
    <property type="entry name" value="TRX_family"/>
    <property type="match status" value="1"/>
</dbReference>